<dbReference type="InterPro" id="IPR041662">
    <property type="entry name" value="SusD-like_2"/>
</dbReference>
<name>F4MNJ4_9FLAO</name>
<dbReference type="Pfam" id="PF12771">
    <property type="entry name" value="SusD-like_2"/>
    <property type="match status" value="1"/>
</dbReference>
<organism evidence="2">
    <name type="scientific">uncultured Polaribacter sp</name>
    <dbReference type="NCBI Taxonomy" id="174711"/>
    <lineage>
        <taxon>Bacteria</taxon>
        <taxon>Pseudomonadati</taxon>
        <taxon>Bacteroidota</taxon>
        <taxon>Flavobacteriia</taxon>
        <taxon>Flavobacteriales</taxon>
        <taxon>Flavobacteriaceae</taxon>
        <taxon>environmental samples</taxon>
    </lineage>
</organism>
<dbReference type="AlphaFoldDB" id="F4MNJ4"/>
<evidence type="ECO:0000313" key="2">
    <source>
        <dbReference type="EMBL" id="CBL88229.1"/>
    </source>
</evidence>
<proteinExistence type="predicted"/>
<dbReference type="EMBL" id="FQ032834">
    <property type="protein sequence ID" value="CBL88229.1"/>
    <property type="molecule type" value="Genomic_DNA"/>
</dbReference>
<keyword evidence="1" id="KW-0732">Signal</keyword>
<dbReference type="InterPro" id="IPR011990">
    <property type="entry name" value="TPR-like_helical_dom_sf"/>
</dbReference>
<reference evidence="2" key="1">
    <citation type="submission" date="2010-05" db="EMBL/GenBank/DDBJ databases">
        <authorList>
            <person name="Genoscope - CEA"/>
        </authorList>
    </citation>
    <scope>NUCLEOTIDE SEQUENCE</scope>
</reference>
<sequence>MKKMKFSHKLLLITFLVTILNSCTNKFEEINTNPDAITVASPEELFAGSVKKGLDLIGGTMNDQIFNSYASYYGGKGGQFNRYFFTESGLDNFWRQFYVDVLKNNQDIIDNYSTDPGYTNRVYISKIWKSYVYSVLVSTFGAVPYEDASKGLLATKYSSEEFIYTDILNVLKEAGENMDPNGDGLLQDPVFNGDNTKWIKFANSLRLKIALRISEGFPTLAQQHGSEAMANENNLLSTNLDNVSLKWGIEEENWSFNYRRYIFITANQDVVPYINLNYLLNLKTYRDPRLVALIEPSLNPITVRDEVFKSGSTTEKISIEYELPYFGRPLGGNATVDGWDLNGNNNILNGVETRRYSRPKVDVFMAQDMSYNLITYAELNFIKAEAQLKGWGGSQTAEQYYYDGIDASFQQYGVTGENEYKARDGIKWGTSSTGDRHLFGLVNSGISANPLDKITRQRWLASFNQGHDIWCMQKRTRLLPLIDQFAPDGALGLDYAALPERMVYPPFSESILNNDGFQEAVSNLSQGNSLYSELKMNKPYTPVKWETMIPEFNQDFATHFYGDSEDDLIAAGVTYIKI</sequence>
<accession>F4MNJ4</accession>
<feature type="signal peptide" evidence="1">
    <location>
        <begin position="1"/>
        <end position="22"/>
    </location>
</feature>
<reference evidence="2" key="2">
    <citation type="journal article" date="2012" name="Environ. Microbiol.">
        <title>Genomic content of uncultured Bacteroidetes from contrasting oceanic provinces in the North Atlantic Ocean.</title>
        <authorList>
            <person name="Gomez-Pereira P.R."/>
            <person name="Schuler M."/>
            <person name="Fuchs B.M."/>
            <person name="Bennke C."/>
            <person name="Teeling H."/>
            <person name="Waldmann J."/>
            <person name="Richter M."/>
            <person name="Barbe V."/>
            <person name="Bataille E."/>
            <person name="Glockner F.O."/>
            <person name="Amann R."/>
        </authorList>
    </citation>
    <scope>NUCLEOTIDE SEQUENCE</scope>
</reference>
<evidence type="ECO:0008006" key="3">
    <source>
        <dbReference type="Google" id="ProtNLM"/>
    </source>
</evidence>
<dbReference type="SUPFAM" id="SSF48452">
    <property type="entry name" value="TPR-like"/>
    <property type="match status" value="1"/>
</dbReference>
<evidence type="ECO:0000256" key="1">
    <source>
        <dbReference type="SAM" id="SignalP"/>
    </source>
</evidence>
<protein>
    <recommendedName>
        <fullName evidence="3">SusD/RagB family nutrient-binding outer membrane lipoprotein</fullName>
    </recommendedName>
</protein>
<feature type="chain" id="PRO_5003313354" description="SusD/RagB family nutrient-binding outer membrane lipoprotein" evidence="1">
    <location>
        <begin position="23"/>
        <end position="578"/>
    </location>
</feature>
<dbReference type="Gene3D" id="1.25.40.390">
    <property type="match status" value="1"/>
</dbReference>
<gene>
    <name evidence="2" type="ORF">S3_860_0014</name>
</gene>